<evidence type="ECO:0000256" key="12">
    <source>
        <dbReference type="RuleBase" id="RU003322"/>
    </source>
</evidence>
<comment type="function">
    <text evidence="1">Acts as a chaperone.</text>
</comment>
<dbReference type="Gene3D" id="3.90.640.10">
    <property type="entry name" value="Actin, Chain A, domain 4"/>
    <property type="match status" value="1"/>
</dbReference>
<evidence type="ECO:0000256" key="3">
    <source>
        <dbReference type="ARBA" id="ARBA00014415"/>
    </source>
</evidence>
<gene>
    <name evidence="13" type="ORF">QDQ28_00680</name>
</gene>
<dbReference type="InterPro" id="IPR043129">
    <property type="entry name" value="ATPase_NBD"/>
</dbReference>
<dbReference type="SUPFAM" id="SSF53067">
    <property type="entry name" value="Actin-like ATPase domain"/>
    <property type="match status" value="2"/>
</dbReference>
<dbReference type="Gene3D" id="3.30.420.40">
    <property type="match status" value="2"/>
</dbReference>
<name>A0AAP4A4U7_CLOPF</name>
<dbReference type="PROSITE" id="PS01036">
    <property type="entry name" value="HSP70_3"/>
    <property type="match status" value="1"/>
</dbReference>
<comment type="caution">
    <text evidence="13">The sequence shown here is derived from an EMBL/GenBank/DDBJ whole genome shotgun (WGS) entry which is preliminary data.</text>
</comment>
<dbReference type="AlphaFoldDB" id="A0AAP4A4U7"/>
<keyword evidence="5 12" id="KW-0547">Nucleotide-binding</keyword>
<evidence type="ECO:0000256" key="11">
    <source>
        <dbReference type="ARBA" id="ARBA00033103"/>
    </source>
</evidence>
<keyword evidence="6 12" id="KW-0067">ATP-binding</keyword>
<proteinExistence type="inferred from homology"/>
<dbReference type="GO" id="GO:0140662">
    <property type="term" value="F:ATP-dependent protein folding chaperone"/>
    <property type="evidence" value="ECO:0007669"/>
    <property type="project" value="InterPro"/>
</dbReference>
<dbReference type="InterPro" id="IPR018181">
    <property type="entry name" value="Heat_shock_70_CS"/>
</dbReference>
<reference evidence="13" key="1">
    <citation type="submission" date="2023-04" db="EMBL/GenBank/DDBJ databases">
        <title>Epidemiological investigation of Clostridium perfringens isolated from cattle.</title>
        <authorList>
            <person name="Tian R."/>
        </authorList>
    </citation>
    <scope>NUCLEOTIDE SEQUENCE</scope>
    <source>
        <strain evidence="13">ZWCP172</strain>
    </source>
</reference>
<evidence type="ECO:0000313" key="14">
    <source>
        <dbReference type="Proteomes" id="UP001222958"/>
    </source>
</evidence>
<dbReference type="InterPro" id="IPR013126">
    <property type="entry name" value="Hsp_70_fam"/>
</dbReference>
<evidence type="ECO:0000256" key="6">
    <source>
        <dbReference type="ARBA" id="ARBA00022840"/>
    </source>
</evidence>
<dbReference type="Proteomes" id="UP001222958">
    <property type="component" value="Unassembled WGS sequence"/>
</dbReference>
<evidence type="ECO:0000256" key="5">
    <source>
        <dbReference type="ARBA" id="ARBA00022741"/>
    </source>
</evidence>
<evidence type="ECO:0000256" key="4">
    <source>
        <dbReference type="ARBA" id="ARBA00017249"/>
    </source>
</evidence>
<protein>
    <recommendedName>
        <fullName evidence="3">Chaperone protein DnaK</fullName>
    </recommendedName>
    <alternativeName>
        <fullName evidence="4">Chaperone protein dnaK</fullName>
    </alternativeName>
    <alternativeName>
        <fullName evidence="11">HSP70</fullName>
    </alternativeName>
    <alternativeName>
        <fullName evidence="10">Heat shock 70 kDa protein</fullName>
    </alternativeName>
    <alternativeName>
        <fullName evidence="9">Heat shock protein 70</fullName>
    </alternativeName>
</protein>
<evidence type="ECO:0000256" key="10">
    <source>
        <dbReference type="ARBA" id="ARBA00030945"/>
    </source>
</evidence>
<organism evidence="13 14">
    <name type="scientific">Clostridium perfringens</name>
    <dbReference type="NCBI Taxonomy" id="1502"/>
    <lineage>
        <taxon>Bacteria</taxon>
        <taxon>Bacillati</taxon>
        <taxon>Bacillota</taxon>
        <taxon>Clostridia</taxon>
        <taxon>Eubacteriales</taxon>
        <taxon>Clostridiaceae</taxon>
        <taxon>Clostridium</taxon>
    </lineage>
</organism>
<evidence type="ECO:0000256" key="9">
    <source>
        <dbReference type="ARBA" id="ARBA00030019"/>
    </source>
</evidence>
<dbReference type="GO" id="GO:0005524">
    <property type="term" value="F:ATP binding"/>
    <property type="evidence" value="ECO:0007669"/>
    <property type="project" value="UniProtKB-KW"/>
</dbReference>
<dbReference type="PANTHER" id="PTHR19375">
    <property type="entry name" value="HEAT SHOCK PROTEIN 70KDA"/>
    <property type="match status" value="1"/>
</dbReference>
<evidence type="ECO:0000256" key="8">
    <source>
        <dbReference type="ARBA" id="ARBA00023186"/>
    </source>
</evidence>
<evidence type="ECO:0000313" key="13">
    <source>
        <dbReference type="EMBL" id="MDH2334696.1"/>
    </source>
</evidence>
<evidence type="ECO:0000256" key="7">
    <source>
        <dbReference type="ARBA" id="ARBA00023016"/>
    </source>
</evidence>
<keyword evidence="8" id="KW-0143">Chaperone</keyword>
<dbReference type="EMBL" id="JARVUX010000001">
    <property type="protein sequence ID" value="MDH2334696.1"/>
    <property type="molecule type" value="Genomic_DNA"/>
</dbReference>
<dbReference type="RefSeq" id="WP_279856605.1">
    <property type="nucleotide sequence ID" value="NZ_JARVUX010000001.1"/>
</dbReference>
<evidence type="ECO:0000256" key="1">
    <source>
        <dbReference type="ARBA" id="ARBA00002290"/>
    </source>
</evidence>
<keyword evidence="7" id="KW-0346">Stress response</keyword>
<evidence type="ECO:0000256" key="2">
    <source>
        <dbReference type="ARBA" id="ARBA00007381"/>
    </source>
</evidence>
<comment type="similarity">
    <text evidence="2 12">Belongs to the heat shock protein 70 family.</text>
</comment>
<dbReference type="Pfam" id="PF00012">
    <property type="entry name" value="HSP70"/>
    <property type="match status" value="2"/>
</dbReference>
<sequence length="517" mass="59325">MKYFGIDFGNGTCSIASIDASGENLKILKNNLNEDKINSVIAFKDLNNVLVGKENYDYEEVENINLIKSKFGVQKSVQVKGEKRSIQYCGAILMNYLIKKIAKKDFLEKSVITVPAIYGQRDRRIIYDSALQASIKDVELIEEPASAAIYYLYEKNKNKEKLNLLEKNILIFDFGTGTLDMSLIEVDYNDSGIKAKVKKTEGEKNLGGYLIDITLAEYILEKYIEELDLEELEIIKEHVTNHIIKYNMSQYDYLDKLDKKTIRYIEKLIKYAESIKKELSYNKSIIIKLGDLEEIEITKDEFESYVLEKCVVKKVEDLIDKFNSLNEYKIDVIVMVGGSSQIPYIKKILQNKYKYKEIITNSSYINAVVLGAAITSALNSGVNINPFGINKCRGIIPNDIYLSFNGEETLIFKKGISYPHSEVREVKIPYSLCSSIKVLLKENNEVLDEINFYHPCFYTGDILNIYCDIDEKGIISFKAEHKETKEFITLEVNSKNRLTPKQIEGGRKNIKEKLRFI</sequence>
<accession>A0AAP4A4U7</accession>
<dbReference type="PRINTS" id="PR00301">
    <property type="entry name" value="HEATSHOCK70"/>
</dbReference>